<protein>
    <submittedName>
        <fullName evidence="1">Uncharacterized protein</fullName>
    </submittedName>
</protein>
<gene>
    <name evidence="1" type="ORF">BS50DRAFT_568141</name>
</gene>
<organism evidence="1 2">
    <name type="scientific">Corynespora cassiicola Philippines</name>
    <dbReference type="NCBI Taxonomy" id="1448308"/>
    <lineage>
        <taxon>Eukaryota</taxon>
        <taxon>Fungi</taxon>
        <taxon>Dikarya</taxon>
        <taxon>Ascomycota</taxon>
        <taxon>Pezizomycotina</taxon>
        <taxon>Dothideomycetes</taxon>
        <taxon>Pleosporomycetidae</taxon>
        <taxon>Pleosporales</taxon>
        <taxon>Corynesporascaceae</taxon>
        <taxon>Corynespora</taxon>
    </lineage>
</organism>
<evidence type="ECO:0000313" key="1">
    <source>
        <dbReference type="EMBL" id="PSN75498.1"/>
    </source>
</evidence>
<evidence type="ECO:0000313" key="2">
    <source>
        <dbReference type="Proteomes" id="UP000240883"/>
    </source>
</evidence>
<reference evidence="1 2" key="1">
    <citation type="journal article" date="2018" name="Front. Microbiol.">
        <title>Genome-Wide Analysis of Corynespora cassiicola Leaf Fall Disease Putative Effectors.</title>
        <authorList>
            <person name="Lopez D."/>
            <person name="Ribeiro S."/>
            <person name="Label P."/>
            <person name="Fumanal B."/>
            <person name="Venisse J.S."/>
            <person name="Kohler A."/>
            <person name="de Oliveira R.R."/>
            <person name="Labutti K."/>
            <person name="Lipzen A."/>
            <person name="Lail K."/>
            <person name="Bauer D."/>
            <person name="Ohm R.A."/>
            <person name="Barry K.W."/>
            <person name="Spatafora J."/>
            <person name="Grigoriev I.V."/>
            <person name="Martin F.M."/>
            <person name="Pujade-Renaud V."/>
        </authorList>
    </citation>
    <scope>NUCLEOTIDE SEQUENCE [LARGE SCALE GENOMIC DNA]</scope>
    <source>
        <strain evidence="1 2">Philippines</strain>
    </source>
</reference>
<dbReference type="Proteomes" id="UP000240883">
    <property type="component" value="Unassembled WGS sequence"/>
</dbReference>
<sequence>MAWHDSHGAPASPSDHIHRLYIYDHPPTAHEWTELCADDTRPPSASTPANVKQW</sequence>
<dbReference type="AlphaFoldDB" id="A0A2T2PDV7"/>
<dbReference type="EMBL" id="KZ678128">
    <property type="protein sequence ID" value="PSN75498.1"/>
    <property type="molecule type" value="Genomic_DNA"/>
</dbReference>
<accession>A0A2T2PDV7</accession>
<proteinExistence type="predicted"/>
<keyword evidence="2" id="KW-1185">Reference proteome</keyword>
<name>A0A2T2PDV7_CORCC</name>